<reference evidence="1 2" key="1">
    <citation type="submission" date="2020-08" db="EMBL/GenBank/DDBJ databases">
        <title>A Genomic Blueprint of the Chicken Gut Microbiome.</title>
        <authorList>
            <person name="Gilroy R."/>
            <person name="Ravi A."/>
            <person name="Getino M."/>
            <person name="Pursley I."/>
            <person name="Horton D.L."/>
            <person name="Alikhan N.-F."/>
            <person name="Baker D."/>
            <person name="Gharbi K."/>
            <person name="Hall N."/>
            <person name="Watson M."/>
            <person name="Adriaenssens E.M."/>
            <person name="Foster-Nyarko E."/>
            <person name="Jarju S."/>
            <person name="Secka A."/>
            <person name="Antonio M."/>
            <person name="Oren A."/>
            <person name="Chaudhuri R."/>
            <person name="La Ragione R.M."/>
            <person name="Hildebrand F."/>
            <person name="Pallen M.J."/>
        </authorList>
    </citation>
    <scope>NUCLEOTIDE SEQUENCE [LARGE SCALE GENOMIC DNA]</scope>
    <source>
        <strain evidence="1 2">N37</strain>
    </source>
</reference>
<evidence type="ECO:0000313" key="2">
    <source>
        <dbReference type="Proteomes" id="UP000627166"/>
    </source>
</evidence>
<dbReference type="SUPFAM" id="SSF159121">
    <property type="entry name" value="BC4932-like"/>
    <property type="match status" value="1"/>
</dbReference>
<dbReference type="InterPro" id="IPR036166">
    <property type="entry name" value="YxeA-like_sf"/>
</dbReference>
<dbReference type="Proteomes" id="UP000627166">
    <property type="component" value="Unassembled WGS sequence"/>
</dbReference>
<dbReference type="PANTHER" id="PTHR36433:SF2">
    <property type="entry name" value="YXEA FAMILY PROTEIN"/>
    <property type="match status" value="1"/>
</dbReference>
<dbReference type="NCBIfam" id="TIGR01655">
    <property type="entry name" value="yxeA_fam"/>
    <property type="match status" value="1"/>
</dbReference>
<dbReference type="RefSeq" id="WP_191741679.1">
    <property type="nucleotide sequence ID" value="NZ_JACSQB010000167.1"/>
</dbReference>
<name>A0ABR8YWU4_9CLOT</name>
<dbReference type="PANTHER" id="PTHR36433">
    <property type="entry name" value="HYPOTHETICAL CYTOSOLIC PROTEIN"/>
    <property type="match status" value="1"/>
</dbReference>
<dbReference type="PROSITE" id="PS51257">
    <property type="entry name" value="PROKAR_LIPOPROTEIN"/>
    <property type="match status" value="1"/>
</dbReference>
<dbReference type="EMBL" id="JACSQB010000167">
    <property type="protein sequence ID" value="MBD8048738.1"/>
    <property type="molecule type" value="Genomic_DNA"/>
</dbReference>
<dbReference type="Pfam" id="PF06486">
    <property type="entry name" value="DUF1093"/>
    <property type="match status" value="1"/>
</dbReference>
<dbReference type="Gene3D" id="2.40.50.480">
    <property type="match status" value="1"/>
</dbReference>
<accession>A0ABR8YWU4</accession>
<protein>
    <submittedName>
        <fullName evidence="1">YxeA family protein</fullName>
    </submittedName>
</protein>
<sequence length="116" mass="13238">MKKLIPILLAILIIPVLLTGCNDRYNPFARKTYYYVVIKGEGTPKEDGEGNITEFIEYKLPAYNKEGKEKIITFTGSTHLREGTFLKIILKNESVKAYKEIEKENVPKGALEKMNI</sequence>
<proteinExistence type="predicted"/>
<gene>
    <name evidence="1" type="ORF">H9637_17165</name>
</gene>
<dbReference type="InterPro" id="IPR006542">
    <property type="entry name" value="DUF1093"/>
</dbReference>
<organism evidence="1 2">
    <name type="scientific">Clostridium faecium</name>
    <dbReference type="NCBI Taxonomy" id="2762223"/>
    <lineage>
        <taxon>Bacteria</taxon>
        <taxon>Bacillati</taxon>
        <taxon>Bacillota</taxon>
        <taxon>Clostridia</taxon>
        <taxon>Eubacteriales</taxon>
        <taxon>Clostridiaceae</taxon>
        <taxon>Clostridium</taxon>
    </lineage>
</organism>
<keyword evidence="2" id="KW-1185">Reference proteome</keyword>
<evidence type="ECO:0000313" key="1">
    <source>
        <dbReference type="EMBL" id="MBD8048738.1"/>
    </source>
</evidence>
<comment type="caution">
    <text evidence="1">The sequence shown here is derived from an EMBL/GenBank/DDBJ whole genome shotgun (WGS) entry which is preliminary data.</text>
</comment>